<dbReference type="Gene3D" id="1.10.10.10">
    <property type="entry name" value="Winged helix-like DNA-binding domain superfamily/Winged helix DNA-binding domain"/>
    <property type="match status" value="1"/>
</dbReference>
<evidence type="ECO:0008006" key="3">
    <source>
        <dbReference type="Google" id="ProtNLM"/>
    </source>
</evidence>
<protein>
    <recommendedName>
        <fullName evidence="3">DUF433 domain-containing protein</fullName>
    </recommendedName>
</protein>
<dbReference type="SUPFAM" id="SSF46689">
    <property type="entry name" value="Homeodomain-like"/>
    <property type="match status" value="1"/>
</dbReference>
<evidence type="ECO:0000313" key="1">
    <source>
        <dbReference type="EMBL" id="PZO40862.1"/>
    </source>
</evidence>
<dbReference type="EMBL" id="QBML01000013">
    <property type="protein sequence ID" value="PZO40862.1"/>
    <property type="molecule type" value="Genomic_DNA"/>
</dbReference>
<reference evidence="1 2" key="1">
    <citation type="submission" date="2018-04" db="EMBL/GenBank/DDBJ databases">
        <authorList>
            <person name="Go L.Y."/>
            <person name="Mitchell J.A."/>
        </authorList>
    </citation>
    <scope>NUCLEOTIDE SEQUENCE [LARGE SCALE GENOMIC DNA]</scope>
    <source>
        <strain evidence="1">ULC066bin1</strain>
    </source>
</reference>
<comment type="caution">
    <text evidence="1">The sequence shown here is derived from an EMBL/GenBank/DDBJ whole genome shotgun (WGS) entry which is preliminary data.</text>
</comment>
<gene>
    <name evidence="1" type="ORF">DCF19_11175</name>
</gene>
<dbReference type="InterPro" id="IPR009057">
    <property type="entry name" value="Homeodomain-like_sf"/>
</dbReference>
<accession>A0A2W4W8V8</accession>
<sequence length="79" mass="8895">MKNYRDRIRINPNIRSGKPCIVNTRNAVSDVFDYLGGGMSVEEVLDDFPDLTLADIQACFAFAADRDRRLTVVPYEVAV</sequence>
<dbReference type="AlphaFoldDB" id="A0A2W4W8V8"/>
<reference evidence="1 2" key="2">
    <citation type="submission" date="2018-06" db="EMBL/GenBank/DDBJ databases">
        <title>Metagenomic assembly of (sub)arctic Cyanobacteria and their associated microbiome from non-axenic cultures.</title>
        <authorList>
            <person name="Baurain D."/>
        </authorList>
    </citation>
    <scope>NUCLEOTIDE SEQUENCE [LARGE SCALE GENOMIC DNA]</scope>
    <source>
        <strain evidence="1">ULC066bin1</strain>
    </source>
</reference>
<dbReference type="InterPro" id="IPR036388">
    <property type="entry name" value="WH-like_DNA-bd_sf"/>
</dbReference>
<dbReference type="Proteomes" id="UP000249467">
    <property type="component" value="Unassembled WGS sequence"/>
</dbReference>
<dbReference type="InterPro" id="IPR007367">
    <property type="entry name" value="DUF433"/>
</dbReference>
<name>A0A2W4W8V8_9CYAN</name>
<organism evidence="1 2">
    <name type="scientific">Pseudanabaena frigida</name>
    <dbReference type="NCBI Taxonomy" id="945775"/>
    <lineage>
        <taxon>Bacteria</taxon>
        <taxon>Bacillati</taxon>
        <taxon>Cyanobacteriota</taxon>
        <taxon>Cyanophyceae</taxon>
        <taxon>Pseudanabaenales</taxon>
        <taxon>Pseudanabaenaceae</taxon>
        <taxon>Pseudanabaena</taxon>
    </lineage>
</organism>
<evidence type="ECO:0000313" key="2">
    <source>
        <dbReference type="Proteomes" id="UP000249467"/>
    </source>
</evidence>
<dbReference type="Pfam" id="PF04255">
    <property type="entry name" value="DUF433"/>
    <property type="match status" value="1"/>
</dbReference>
<proteinExistence type="predicted"/>
<dbReference type="PANTHER" id="PTHR34849:SF5">
    <property type="entry name" value="SSL2733 PROTEIN"/>
    <property type="match status" value="1"/>
</dbReference>
<dbReference type="PANTHER" id="PTHR34849">
    <property type="entry name" value="SSL5025 PROTEIN"/>
    <property type="match status" value="1"/>
</dbReference>